<comment type="caution">
    <text evidence="1">The sequence shown here is derived from an EMBL/GenBank/DDBJ whole genome shotgun (WGS) entry which is preliminary data.</text>
</comment>
<name>X1AF07_9ZZZZ</name>
<reference evidence="1" key="1">
    <citation type="journal article" date="2014" name="Front. Microbiol.">
        <title>High frequency of phylogenetically diverse reductive dehalogenase-homologous genes in deep subseafloor sedimentary metagenomes.</title>
        <authorList>
            <person name="Kawai M."/>
            <person name="Futagami T."/>
            <person name="Toyoda A."/>
            <person name="Takaki Y."/>
            <person name="Nishi S."/>
            <person name="Hori S."/>
            <person name="Arai W."/>
            <person name="Tsubouchi T."/>
            <person name="Morono Y."/>
            <person name="Uchiyama I."/>
            <person name="Ito T."/>
            <person name="Fujiyama A."/>
            <person name="Inagaki F."/>
            <person name="Takami H."/>
        </authorList>
    </citation>
    <scope>NUCLEOTIDE SEQUENCE</scope>
    <source>
        <strain evidence="1">Expedition CK06-06</strain>
    </source>
</reference>
<gene>
    <name evidence="1" type="ORF">S01H4_15734</name>
</gene>
<evidence type="ECO:0000313" key="1">
    <source>
        <dbReference type="EMBL" id="GAG71303.1"/>
    </source>
</evidence>
<proteinExistence type="predicted"/>
<dbReference type="EMBL" id="BART01006894">
    <property type="protein sequence ID" value="GAG71303.1"/>
    <property type="molecule type" value="Genomic_DNA"/>
</dbReference>
<accession>X1AF07</accession>
<protein>
    <submittedName>
        <fullName evidence="1">Uncharacterized protein</fullName>
    </submittedName>
</protein>
<dbReference type="AlphaFoldDB" id="X1AF07"/>
<sequence>MEDCQFCNKKLKIGVIIICQNRHEHYCHLKCGKNMFKSLFDQFLNYDTNKIKCNEPGCNAFYVGISRENKFTSYDNSIKSAKQIIGIHFNKLLIYTHFDENTLTEKKEIKTYVFKTIFN</sequence>
<organism evidence="1">
    <name type="scientific">marine sediment metagenome</name>
    <dbReference type="NCBI Taxonomy" id="412755"/>
    <lineage>
        <taxon>unclassified sequences</taxon>
        <taxon>metagenomes</taxon>
        <taxon>ecological metagenomes</taxon>
    </lineage>
</organism>